<dbReference type="SMART" id="SM01359">
    <property type="entry name" value="A2M_N_2"/>
    <property type="match status" value="1"/>
</dbReference>
<gene>
    <name evidence="6" type="ORF">SOCEGT47_041530</name>
</gene>
<feature type="domain" description="Alpha-2-macroglobulin" evidence="5">
    <location>
        <begin position="1197"/>
        <end position="1287"/>
    </location>
</feature>
<proteinExistence type="inferred from homology"/>
<evidence type="ECO:0000256" key="1">
    <source>
        <dbReference type="ARBA" id="ARBA00010556"/>
    </source>
</evidence>
<dbReference type="Pfam" id="PF07678">
    <property type="entry name" value="TED_complement"/>
    <property type="match status" value="1"/>
</dbReference>
<feature type="signal peptide" evidence="3">
    <location>
        <begin position="1"/>
        <end position="31"/>
    </location>
</feature>
<keyword evidence="2 3" id="KW-0732">Signal</keyword>
<evidence type="ECO:0000256" key="2">
    <source>
        <dbReference type="ARBA" id="ARBA00022729"/>
    </source>
</evidence>
<dbReference type="Pfam" id="PF11974">
    <property type="entry name" value="bMG3"/>
    <property type="match status" value="1"/>
</dbReference>
<dbReference type="EMBL" id="CP012670">
    <property type="protein sequence ID" value="AUX23625.1"/>
    <property type="molecule type" value="Genomic_DNA"/>
</dbReference>
<accession>A0A4P2Q2T2</accession>
<feature type="domain" description="Alpha-2-macroglobulin bait region" evidence="4">
    <location>
        <begin position="974"/>
        <end position="1133"/>
    </location>
</feature>
<dbReference type="InterPro" id="IPR051802">
    <property type="entry name" value="YfhM-like"/>
</dbReference>
<dbReference type="Pfam" id="PF17973">
    <property type="entry name" value="bMG10"/>
    <property type="match status" value="1"/>
</dbReference>
<evidence type="ECO:0000313" key="7">
    <source>
        <dbReference type="Proteomes" id="UP000295781"/>
    </source>
</evidence>
<dbReference type="CDD" id="cd02891">
    <property type="entry name" value="A2M_like"/>
    <property type="match status" value="1"/>
</dbReference>
<dbReference type="Pfam" id="PF00207">
    <property type="entry name" value="A2M"/>
    <property type="match status" value="1"/>
</dbReference>
<dbReference type="InterPro" id="IPR011626">
    <property type="entry name" value="Alpha-macroglobulin_TED"/>
</dbReference>
<dbReference type="InterPro" id="IPR032812">
    <property type="entry name" value="SbsA_Ig"/>
</dbReference>
<protein>
    <submittedName>
        <fullName evidence="6">Alpha-2-macroglobulin</fullName>
    </submittedName>
</protein>
<dbReference type="Pfam" id="PF13205">
    <property type="entry name" value="Big_5"/>
    <property type="match status" value="1"/>
</dbReference>
<dbReference type="InterPro" id="IPR008930">
    <property type="entry name" value="Terpenoid_cyclase/PrenylTrfase"/>
</dbReference>
<dbReference type="GO" id="GO:0005615">
    <property type="term" value="C:extracellular space"/>
    <property type="evidence" value="ECO:0007669"/>
    <property type="project" value="InterPro"/>
</dbReference>
<dbReference type="SMART" id="SM01419">
    <property type="entry name" value="Thiol-ester_cl"/>
    <property type="match status" value="1"/>
</dbReference>
<dbReference type="InterPro" id="IPR041246">
    <property type="entry name" value="Bact_MG10"/>
</dbReference>
<dbReference type="Pfam" id="PF07703">
    <property type="entry name" value="A2M_BRD"/>
    <property type="match status" value="1"/>
</dbReference>
<dbReference type="SUPFAM" id="SSF48239">
    <property type="entry name" value="Terpenoid cyclases/Protein prenyltransferases"/>
    <property type="match status" value="1"/>
</dbReference>
<dbReference type="PANTHER" id="PTHR40094">
    <property type="entry name" value="ALPHA-2-MACROGLOBULIN HOMOLOG"/>
    <property type="match status" value="1"/>
</dbReference>
<dbReference type="SMART" id="SM01360">
    <property type="entry name" value="A2M"/>
    <property type="match status" value="1"/>
</dbReference>
<name>A0A4P2Q2T2_SORCE</name>
<dbReference type="InterPro" id="IPR002890">
    <property type="entry name" value="MG2"/>
</dbReference>
<dbReference type="InterPro" id="IPR011625">
    <property type="entry name" value="A2M_N_BRD"/>
</dbReference>
<organism evidence="6 7">
    <name type="scientific">Sorangium cellulosum</name>
    <name type="common">Polyangium cellulosum</name>
    <dbReference type="NCBI Taxonomy" id="56"/>
    <lineage>
        <taxon>Bacteria</taxon>
        <taxon>Pseudomonadati</taxon>
        <taxon>Myxococcota</taxon>
        <taxon>Polyangia</taxon>
        <taxon>Polyangiales</taxon>
        <taxon>Polyangiaceae</taxon>
        <taxon>Sorangium</taxon>
    </lineage>
</organism>
<dbReference type="RefSeq" id="WP_242516394.1">
    <property type="nucleotide sequence ID" value="NZ_CP012670.1"/>
</dbReference>
<dbReference type="InterPro" id="IPR021868">
    <property type="entry name" value="Alpha_2_Macroglob_MG3"/>
</dbReference>
<dbReference type="Proteomes" id="UP000295781">
    <property type="component" value="Chromosome"/>
</dbReference>
<dbReference type="Gene3D" id="2.60.40.3710">
    <property type="match status" value="1"/>
</dbReference>
<dbReference type="InterPro" id="IPR047565">
    <property type="entry name" value="Alpha-macroglob_thiol-ester_cl"/>
</dbReference>
<reference evidence="6 7" key="1">
    <citation type="submission" date="2015-09" db="EMBL/GenBank/DDBJ databases">
        <title>Sorangium comparison.</title>
        <authorList>
            <person name="Zaburannyi N."/>
            <person name="Bunk B."/>
            <person name="Overmann J."/>
            <person name="Mueller R."/>
        </authorList>
    </citation>
    <scope>NUCLEOTIDE SEQUENCE [LARGE SCALE GENOMIC DNA]</scope>
    <source>
        <strain evidence="6 7">So ceGT47</strain>
    </source>
</reference>
<sequence length="1927" mass="204231">MPVPAPPQLRFAPAALAAIALSLSCVQGARAPNVPPRGTLAPGALDPGKKPAEGPFAVVFGAPRGQTTSPAEINLVFNRPMRPLDLAGGEVSAPASLKPQVPGQWRWVGSSGLTFAPEGRLPRATEFTVEVPAGTRALDGSALAEPYVLTFRTERPRVARVEPWSGKDDLRPDARFELRFNQPVDAAEIARSVSLTAGERGATKVPFEVRRPDPKNELLAELVPRAPLPRDSEVEVSVAASLRGREGPLPAGEAQRFSYRTYGPLRAETIECDRDTPGGRCAAEGGISLVFSNSVRFADVKRAISVEPAVKLRWPSWMEDDSLTRHVYLGGRFAPGQSYRVRVAAGLRDEHGQALAAPFSEAVAFADRWPEAQIGLTGSVFEPGQRREIPVVSVNVRELSLAVGAMTEEAVLALEADPHSPGRSPRMSEIAALPSGKRSVLRPAAARNAPATHLVRTADVLGGEGKRGPLAIGISYTERPGTRRARAASEAVIAQVTDLGLSAKVSPHGSLVWVTRLSTGAPVPGARVWIRTPGAPAPAAVTTDADGFAIVPESAYRPATSSAPERGVIFARAGDDWTYRRVSDALSGWRFGAPFDFSAPRPFGMLFSDRGIYRPGDTVRVKGIFREEAARGTRTPAGKAVAFKVEGPDGEAIVRQTPRLGAFGTFSADVKIPETARLGTYTLGATVQGGEAGWPDVTSSVEVAEYRPAEFKVGVESDKPSYLRGDKARWIARGDYLFGAPMTNAEARLSVTRRPAAFTPPGIEGFTVSEDELTDALPESAPREGEVQSGQARLDAAGQAEITATLALPGQRGAELVTCEAEITDVSRQSLAGSSTALVHPAEFYVALREPELFVQAGDVLRPEVLAVDPRGARVGKVAVRVELVQRTWTLAREESGSAYRSVTTPVDKVVGRCGVTTAEAPRSCELKVPGAGYYLLHATARDRRGNPVGAAAGVYALGEGAGFGFGDSDELKVELVPDRESYEVGQTARVLVKSPFASADALVTVERAGISEHRRVKLTGAMPTIDVPITEDLRPNSFLSVLILRGRTRPAPAPGKDGSPPPDVGAPAFRLGYAPLRVNPEARRLTVRVTPDRADARPGDPIRVDVDVRDRGGRPARAEVTLYAVDEGVLSLIGYQTPDPIPVFGAPRSLRVATIETREALARVRNPFADLGADKGRAGGGGAHGSTGVRRDFRQSAYYHPALVTDAAGKARASFKLPDSLTTYRVMAVVVAEDDRFGYGQARVTASRPLMARPALPRFLRAGDAIDAGVVVTSKGLAKATVEVELSATGLTLSGSPRRSIELAPGASTEVRFALSAPQAGPATLRFRASGGGAEDVVEVTRKVQAPASPEAVALYGDTSAASAERLGDLSAIRDDVGGLTVSLSPTALVGLGGGVEQLLEYPYGCTEQLTSRMVPLLALRDLARAYGIALPKDLTAVVGKTVREILSHQRGEGGFGFFAESDRPDLWTTAYALWGLSEAKRHGVAVPADATDRAIAFLRRKLNEIGDDPILRATAPFIVDVLAQTGAPDPGRATRLFEERDELPLFSKALLAHAMVVGKGDRAAVDELVREIEGAVRVDGPVARAVHNHGDAYAVLMDSEARTSALVLRALLAARPAHALAPRLAAGLLADRRGGTWRSTQETAWALLALDQYRRAQEKAAPDFDARVFLGQAELFSASFHGPTTEQARTTIPAARLVSAAGSPLAFSVDGRGRLFYEARLRYARKELPAAPLDRGFTVLKSLRALAPDELAAAVGGAPPGPPAGGASPSSLAFAGGDLVLGEIVVVTPSPRDFVVIDDPLPAGLEAIDARLATSARSLDIDAAEAAAEAAAADVDPDDLRATGRAYEPSRFVREIRDDRVLFFVDHMAAGMYRYRYLARATTLGAFVVPPARAEEMYSPEVFGRTGALAVKVGPRGADAAARPR</sequence>
<comment type="similarity">
    <text evidence="1">Belongs to the protease inhibitor I39 (alpha-2-macroglobulin) family. Bacterial alpha-2-macroglobulin subfamily.</text>
</comment>
<evidence type="ECO:0000259" key="4">
    <source>
        <dbReference type="SMART" id="SM01359"/>
    </source>
</evidence>
<feature type="chain" id="PRO_5020623862" evidence="3">
    <location>
        <begin position="32"/>
        <end position="1927"/>
    </location>
</feature>
<dbReference type="Gene3D" id="2.60.40.1930">
    <property type="match status" value="1"/>
</dbReference>
<dbReference type="Gene3D" id="1.50.10.20">
    <property type="match status" value="1"/>
</dbReference>
<dbReference type="Pfam" id="PF01835">
    <property type="entry name" value="MG2"/>
    <property type="match status" value="1"/>
</dbReference>
<evidence type="ECO:0000259" key="5">
    <source>
        <dbReference type="SMART" id="SM01360"/>
    </source>
</evidence>
<dbReference type="PANTHER" id="PTHR40094:SF1">
    <property type="entry name" value="UBIQUITIN DOMAIN-CONTAINING PROTEIN"/>
    <property type="match status" value="1"/>
</dbReference>
<evidence type="ECO:0000256" key="3">
    <source>
        <dbReference type="SAM" id="SignalP"/>
    </source>
</evidence>
<evidence type="ECO:0000313" key="6">
    <source>
        <dbReference type="EMBL" id="AUX23625.1"/>
    </source>
</evidence>
<dbReference type="GO" id="GO:0004866">
    <property type="term" value="F:endopeptidase inhibitor activity"/>
    <property type="evidence" value="ECO:0007669"/>
    <property type="project" value="InterPro"/>
</dbReference>
<dbReference type="InterPro" id="IPR001599">
    <property type="entry name" value="Macroglobln_a2"/>
</dbReference>